<keyword evidence="1" id="KW-0812">Transmembrane</keyword>
<organism evidence="2">
    <name type="scientific">Solanum chacoense</name>
    <name type="common">Chaco potato</name>
    <dbReference type="NCBI Taxonomy" id="4108"/>
    <lineage>
        <taxon>Eukaryota</taxon>
        <taxon>Viridiplantae</taxon>
        <taxon>Streptophyta</taxon>
        <taxon>Embryophyta</taxon>
        <taxon>Tracheophyta</taxon>
        <taxon>Spermatophyta</taxon>
        <taxon>Magnoliopsida</taxon>
        <taxon>eudicotyledons</taxon>
        <taxon>Gunneridae</taxon>
        <taxon>Pentapetalae</taxon>
        <taxon>asterids</taxon>
        <taxon>lamiids</taxon>
        <taxon>Solanales</taxon>
        <taxon>Solanaceae</taxon>
        <taxon>Solanoideae</taxon>
        <taxon>Solaneae</taxon>
        <taxon>Solanum</taxon>
    </lineage>
</organism>
<accession>A0A0V0HG71</accession>
<proteinExistence type="predicted"/>
<dbReference type="AlphaFoldDB" id="A0A0V0HG71"/>
<keyword evidence="1" id="KW-0472">Membrane</keyword>
<dbReference type="EMBL" id="GEDG01020057">
    <property type="protein sequence ID" value="JAP19436.1"/>
    <property type="molecule type" value="Transcribed_RNA"/>
</dbReference>
<feature type="transmembrane region" description="Helical" evidence="1">
    <location>
        <begin position="20"/>
        <end position="44"/>
    </location>
</feature>
<keyword evidence="1" id="KW-1133">Transmembrane helix</keyword>
<reference evidence="2" key="1">
    <citation type="submission" date="2015-12" db="EMBL/GenBank/DDBJ databases">
        <title>Gene expression during late stages of embryo sac development: a critical building block for successful pollen-pistil interactions.</title>
        <authorList>
            <person name="Liu Y."/>
            <person name="Joly V."/>
            <person name="Sabar M."/>
            <person name="Matton D.P."/>
        </authorList>
    </citation>
    <scope>NUCLEOTIDE SEQUENCE</scope>
</reference>
<protein>
    <submittedName>
        <fullName evidence="2">Putative ovule protein</fullName>
    </submittedName>
</protein>
<sequence>MRVYARYLHILQRLVSIGGSYLVVLNCCCICATLVKVLGIMHIVKRQKDSKQRFTLRQKLSERSNMEVGTKKEL</sequence>
<name>A0A0V0HG71_SOLCH</name>
<evidence type="ECO:0000256" key="1">
    <source>
        <dbReference type="SAM" id="Phobius"/>
    </source>
</evidence>
<evidence type="ECO:0000313" key="2">
    <source>
        <dbReference type="EMBL" id="JAP19436.1"/>
    </source>
</evidence>